<dbReference type="STRING" id="1045558.SAMN05216175_102354"/>
<evidence type="ECO:0000313" key="3">
    <source>
        <dbReference type="Proteomes" id="UP000198623"/>
    </source>
</evidence>
<gene>
    <name evidence="2" type="ORF">SAMN05216175_102354</name>
</gene>
<accession>A0A1I2N8K1</accession>
<evidence type="ECO:0000313" key="2">
    <source>
        <dbReference type="EMBL" id="SFF99893.1"/>
    </source>
</evidence>
<sequence>MIKKIGSIVLASLISVGCGYQQPVPVKIEKLSPQASKALLNEARNTTLAEPVPFAVVAENRAKVDPVSEAVEQMAVQLVNGLNQNRVKRFPIAVLPFKSLRQSVPDPLLGERLSESFIFPLQQRGYNLVDYRAISLATTLKSPVSKQNMSALRERYKIYFVLTGTYAHHPDGIVINARVLDTTTRQVLASAQTHIVNQRLEGALPGFDPVKALNNGYIIENGAVPMRSLK</sequence>
<dbReference type="PROSITE" id="PS51257">
    <property type="entry name" value="PROKAR_LIPOPROTEIN"/>
    <property type="match status" value="1"/>
</dbReference>
<organism evidence="2 3">
    <name type="scientific">Neptunomonas qingdaonensis</name>
    <dbReference type="NCBI Taxonomy" id="1045558"/>
    <lineage>
        <taxon>Bacteria</taxon>
        <taxon>Pseudomonadati</taxon>
        <taxon>Pseudomonadota</taxon>
        <taxon>Gammaproteobacteria</taxon>
        <taxon>Oceanospirillales</taxon>
        <taxon>Oceanospirillaceae</taxon>
        <taxon>Neptunomonas</taxon>
    </lineage>
</organism>
<feature type="domain" description="FlgO" evidence="1">
    <location>
        <begin position="72"/>
        <end position="198"/>
    </location>
</feature>
<proteinExistence type="predicted"/>
<name>A0A1I2N8K1_9GAMM</name>
<dbReference type="AlphaFoldDB" id="A0A1I2N8K1"/>
<reference evidence="3" key="1">
    <citation type="submission" date="2016-10" db="EMBL/GenBank/DDBJ databases">
        <authorList>
            <person name="Varghese N."/>
            <person name="Submissions S."/>
        </authorList>
    </citation>
    <scope>NUCLEOTIDE SEQUENCE [LARGE SCALE GENOMIC DNA]</scope>
    <source>
        <strain evidence="3">CGMCC 1.10971</strain>
    </source>
</reference>
<dbReference type="InterPro" id="IPR041215">
    <property type="entry name" value="FlgO_dom"/>
</dbReference>
<keyword evidence="3" id="KW-1185">Reference proteome</keyword>
<dbReference type="RefSeq" id="WP_090725065.1">
    <property type="nucleotide sequence ID" value="NZ_FOOU01000002.1"/>
</dbReference>
<protein>
    <recommendedName>
        <fullName evidence="1">FlgO domain-containing protein</fullName>
    </recommendedName>
</protein>
<dbReference type="OrthoDB" id="6116374at2"/>
<dbReference type="Proteomes" id="UP000198623">
    <property type="component" value="Unassembled WGS sequence"/>
</dbReference>
<dbReference type="EMBL" id="FOOU01000002">
    <property type="protein sequence ID" value="SFF99893.1"/>
    <property type="molecule type" value="Genomic_DNA"/>
</dbReference>
<dbReference type="Pfam" id="PF17680">
    <property type="entry name" value="FlgO"/>
    <property type="match status" value="1"/>
</dbReference>
<evidence type="ECO:0000259" key="1">
    <source>
        <dbReference type="Pfam" id="PF17680"/>
    </source>
</evidence>